<comment type="caution">
    <text evidence="1">The sequence shown here is derived from an EMBL/GenBank/DDBJ whole genome shotgun (WGS) entry which is preliminary data.</text>
</comment>
<protein>
    <submittedName>
        <fullName evidence="1">ABC transporter permease</fullName>
    </submittedName>
</protein>
<proteinExistence type="predicted"/>
<gene>
    <name evidence="1" type="ORF">MW7_009880</name>
</gene>
<evidence type="ECO:0000313" key="2">
    <source>
        <dbReference type="Proteomes" id="UP000004277"/>
    </source>
</evidence>
<dbReference type="EMBL" id="AKCV02000016">
    <property type="protein sequence ID" value="TMS58061.1"/>
    <property type="molecule type" value="Genomic_DNA"/>
</dbReference>
<keyword evidence="2" id="KW-1185">Reference proteome</keyword>
<sequence length="302" mass="32056">MSLASGATPAASVSSRRAFWRRWAESRTALLAGLLLLGLVLAAIIGPWFTTQHPYDLGGLDLMDGRLAPGSTGASGQLFLLGTDEQGRDMFAAILYGLRVSLLIGLGSTLLALALGGLLGLVAGYAGGWIDTLIMRLADMQLSFPPILLALILLVLIGGGAGNVMLALVAVQWAYYARTMRSAALVERGKEYMEAAQVLGLPAWRIMFVHLLPNCLPPLIVVAALQTASAIGLEATLSFLGLGVPVTQPSLGLLISNGFQYLFSGQYWISVFPGIALLLAMTSINLVADRLRDILNPRLEVR</sequence>
<name>A0ACD3SPA6_9BURK</name>
<dbReference type="Proteomes" id="UP000004277">
    <property type="component" value="Unassembled WGS sequence"/>
</dbReference>
<evidence type="ECO:0000313" key="1">
    <source>
        <dbReference type="EMBL" id="TMS58061.1"/>
    </source>
</evidence>
<accession>A0ACD3SPA6</accession>
<reference evidence="1" key="1">
    <citation type="submission" date="2019-05" db="EMBL/GenBank/DDBJ databases">
        <title>Revised genome assembly of Burkholderiaceae (previously Ralstonia) sp. PBA.</title>
        <authorList>
            <person name="Gan H.M."/>
        </authorList>
    </citation>
    <scope>NUCLEOTIDE SEQUENCE</scope>
    <source>
        <strain evidence="1">PBA</strain>
    </source>
</reference>
<organism evidence="1 2">
    <name type="scientific">Imbroritus primus</name>
    <dbReference type="NCBI Taxonomy" id="3058603"/>
    <lineage>
        <taxon>Bacteria</taxon>
        <taxon>Pseudomonadati</taxon>
        <taxon>Pseudomonadota</taxon>
        <taxon>Betaproteobacteria</taxon>
        <taxon>Burkholderiales</taxon>
        <taxon>Burkholderiaceae</taxon>
        <taxon>Imbroritus</taxon>
    </lineage>
</organism>